<dbReference type="EMBL" id="KQ976394">
    <property type="protein sequence ID" value="KYM93313.1"/>
    <property type="molecule type" value="Genomic_DNA"/>
</dbReference>
<feature type="non-terminal residue" evidence="1">
    <location>
        <position position="1"/>
    </location>
</feature>
<dbReference type="Proteomes" id="UP000078540">
    <property type="component" value="Unassembled WGS sequence"/>
</dbReference>
<keyword evidence="2" id="KW-1185">Reference proteome</keyword>
<protein>
    <submittedName>
        <fullName evidence="1">Uncharacterized protein</fullName>
    </submittedName>
</protein>
<name>A0A195BZH3_9HYME</name>
<proteinExistence type="predicted"/>
<dbReference type="AlphaFoldDB" id="A0A195BZH3"/>
<reference evidence="1 2" key="1">
    <citation type="submission" date="2015-09" db="EMBL/GenBank/DDBJ databases">
        <title>Atta colombica WGS genome.</title>
        <authorList>
            <person name="Nygaard S."/>
            <person name="Hu H."/>
            <person name="Boomsma J."/>
            <person name="Zhang G."/>
        </authorList>
    </citation>
    <scope>NUCLEOTIDE SEQUENCE [LARGE SCALE GENOMIC DNA]</scope>
    <source>
        <strain evidence="1">Treedump-2</strain>
        <tissue evidence="1">Whole body</tissue>
    </source>
</reference>
<evidence type="ECO:0000313" key="2">
    <source>
        <dbReference type="Proteomes" id="UP000078540"/>
    </source>
</evidence>
<accession>A0A195BZH3</accession>
<sequence>PNFGRKKSYEQKIMMPRKIRQNTYRFGMSVFKHKKVRPGENEIDGPLCSGVRRVHDSRICRGNQELRGKWTEGQNRVKLYKILKRKYFLILTQFHDNLPSRKIKNEATTSAYQLKPKILWFPVNERDNNFLSI</sequence>
<gene>
    <name evidence="1" type="ORF">ALC53_00250</name>
</gene>
<evidence type="ECO:0000313" key="1">
    <source>
        <dbReference type="EMBL" id="KYM93313.1"/>
    </source>
</evidence>
<organism evidence="1 2">
    <name type="scientific">Atta colombica</name>
    <dbReference type="NCBI Taxonomy" id="520822"/>
    <lineage>
        <taxon>Eukaryota</taxon>
        <taxon>Metazoa</taxon>
        <taxon>Ecdysozoa</taxon>
        <taxon>Arthropoda</taxon>
        <taxon>Hexapoda</taxon>
        <taxon>Insecta</taxon>
        <taxon>Pterygota</taxon>
        <taxon>Neoptera</taxon>
        <taxon>Endopterygota</taxon>
        <taxon>Hymenoptera</taxon>
        <taxon>Apocrita</taxon>
        <taxon>Aculeata</taxon>
        <taxon>Formicoidea</taxon>
        <taxon>Formicidae</taxon>
        <taxon>Myrmicinae</taxon>
        <taxon>Atta</taxon>
    </lineage>
</organism>